<dbReference type="AlphaFoldDB" id="A0AAN8ZJP4"/>
<dbReference type="GO" id="GO:0005634">
    <property type="term" value="C:nucleus"/>
    <property type="evidence" value="ECO:0007669"/>
    <property type="project" value="TreeGrafter"/>
</dbReference>
<feature type="domain" description="SNF2 N-terminal" evidence="1">
    <location>
        <begin position="4"/>
        <end position="73"/>
    </location>
</feature>
<gene>
    <name evidence="2" type="ORF">RJ641_029628</name>
</gene>
<dbReference type="InterPro" id="IPR038718">
    <property type="entry name" value="SNF2-like_sf"/>
</dbReference>
<comment type="caution">
    <text evidence="2">The sequence shown here is derived from an EMBL/GenBank/DDBJ whole genome shotgun (WGS) entry which is preliminary data.</text>
</comment>
<dbReference type="Gene3D" id="3.40.50.10810">
    <property type="entry name" value="Tandem AAA-ATPase domain"/>
    <property type="match status" value="1"/>
</dbReference>
<dbReference type="SUPFAM" id="SSF52540">
    <property type="entry name" value="P-loop containing nucleoside triphosphate hydrolases"/>
    <property type="match status" value="1"/>
</dbReference>
<dbReference type="GO" id="GO:0008094">
    <property type="term" value="F:ATP-dependent activity, acting on DNA"/>
    <property type="evidence" value="ECO:0007669"/>
    <property type="project" value="TreeGrafter"/>
</dbReference>
<organism evidence="2 3">
    <name type="scientific">Dillenia turbinata</name>
    <dbReference type="NCBI Taxonomy" id="194707"/>
    <lineage>
        <taxon>Eukaryota</taxon>
        <taxon>Viridiplantae</taxon>
        <taxon>Streptophyta</taxon>
        <taxon>Embryophyta</taxon>
        <taxon>Tracheophyta</taxon>
        <taxon>Spermatophyta</taxon>
        <taxon>Magnoliopsida</taxon>
        <taxon>eudicotyledons</taxon>
        <taxon>Gunneridae</taxon>
        <taxon>Pentapetalae</taxon>
        <taxon>Dilleniales</taxon>
        <taxon>Dilleniaceae</taxon>
        <taxon>Dillenia</taxon>
    </lineage>
</organism>
<name>A0AAN8ZJP4_9MAGN</name>
<sequence length="157" mass="17832">MHCQRAGGILGDEMGLGKTIQILSFLGALHFSQMYKASIIVCPVTLLRQWKREARKWYPDFHVEILHDSAQEPTDRKKRAKSDESDYETSWFKGDVMEIIETALETGGEPNKSDAFTINGQPGDLYDCSEEGDSVALNTPYIRIEYENIPAKVKQKF</sequence>
<evidence type="ECO:0000313" key="3">
    <source>
        <dbReference type="Proteomes" id="UP001370490"/>
    </source>
</evidence>
<accession>A0AAN8ZJP4</accession>
<dbReference type="PANTHER" id="PTHR45629:SF7">
    <property type="entry name" value="DNA EXCISION REPAIR PROTEIN ERCC-6-RELATED"/>
    <property type="match status" value="1"/>
</dbReference>
<keyword evidence="3" id="KW-1185">Reference proteome</keyword>
<dbReference type="InterPro" id="IPR000330">
    <property type="entry name" value="SNF2_N"/>
</dbReference>
<dbReference type="GO" id="GO:0006283">
    <property type="term" value="P:transcription-coupled nucleotide-excision repair"/>
    <property type="evidence" value="ECO:0007669"/>
    <property type="project" value="TreeGrafter"/>
</dbReference>
<evidence type="ECO:0000313" key="2">
    <source>
        <dbReference type="EMBL" id="KAK6940097.1"/>
    </source>
</evidence>
<dbReference type="Proteomes" id="UP001370490">
    <property type="component" value="Unassembled WGS sequence"/>
</dbReference>
<dbReference type="Pfam" id="PF00176">
    <property type="entry name" value="SNF2-rel_dom"/>
    <property type="match status" value="1"/>
</dbReference>
<dbReference type="InterPro" id="IPR050496">
    <property type="entry name" value="SNF2_RAD54_helicase_repair"/>
</dbReference>
<dbReference type="InterPro" id="IPR027417">
    <property type="entry name" value="P-loop_NTPase"/>
</dbReference>
<reference evidence="2 3" key="1">
    <citation type="submission" date="2023-12" db="EMBL/GenBank/DDBJ databases">
        <title>A high-quality genome assembly for Dillenia turbinata (Dilleniales).</title>
        <authorList>
            <person name="Chanderbali A."/>
        </authorList>
    </citation>
    <scope>NUCLEOTIDE SEQUENCE [LARGE SCALE GENOMIC DNA]</scope>
    <source>
        <strain evidence="2">LSX21</strain>
        <tissue evidence="2">Leaf</tissue>
    </source>
</reference>
<protein>
    <submittedName>
        <fullName evidence="2">SNF2, N-terminal</fullName>
    </submittedName>
</protein>
<dbReference type="PANTHER" id="PTHR45629">
    <property type="entry name" value="SNF2/RAD54 FAMILY MEMBER"/>
    <property type="match status" value="1"/>
</dbReference>
<proteinExistence type="predicted"/>
<dbReference type="EMBL" id="JBAMMX010000005">
    <property type="protein sequence ID" value="KAK6940097.1"/>
    <property type="molecule type" value="Genomic_DNA"/>
</dbReference>
<dbReference type="GO" id="GO:0005524">
    <property type="term" value="F:ATP binding"/>
    <property type="evidence" value="ECO:0007669"/>
    <property type="project" value="InterPro"/>
</dbReference>
<evidence type="ECO:0000259" key="1">
    <source>
        <dbReference type="Pfam" id="PF00176"/>
    </source>
</evidence>